<dbReference type="OrthoDB" id="10066718at2759"/>
<dbReference type="PANTHER" id="PTHR42781">
    <property type="entry name" value="SPERMIDINE/PUTRESCINE IMPORT ATP-BINDING PROTEIN POTA"/>
    <property type="match status" value="1"/>
</dbReference>
<evidence type="ECO:0000256" key="2">
    <source>
        <dbReference type="ARBA" id="ARBA00022448"/>
    </source>
</evidence>
<dbReference type="InterPro" id="IPR050093">
    <property type="entry name" value="ABC_SmlMolc_Importer"/>
</dbReference>
<dbReference type="Gene3D" id="3.40.980.10">
    <property type="entry name" value="MoaB/Mog-like domain"/>
    <property type="match status" value="1"/>
</dbReference>
<dbReference type="InterPro" id="IPR017871">
    <property type="entry name" value="ABC_transporter-like_CS"/>
</dbReference>
<dbReference type="InterPro" id="IPR008995">
    <property type="entry name" value="Mo/tungstate-bd_C_term_dom"/>
</dbReference>
<dbReference type="PROSITE" id="PS00211">
    <property type="entry name" value="ABC_TRANSPORTER_1"/>
    <property type="match status" value="1"/>
</dbReference>
<dbReference type="InterPro" id="IPR003439">
    <property type="entry name" value="ABC_transporter-like_ATP-bd"/>
</dbReference>
<dbReference type="PANTHER" id="PTHR42781:SF4">
    <property type="entry name" value="SPERMIDINE_PUTRESCINE IMPORT ATP-BINDING PROTEIN POTA"/>
    <property type="match status" value="1"/>
</dbReference>
<keyword evidence="10" id="KW-0472">Membrane</keyword>
<sequence length="462" mass="51089">RAWTRDDVYAIRATVSAWIADAGINVIISTGGTGLTGRDGTPEALRVLFDKEIDGFGELFRFISWDKIRTSSLQSRATAGVANGTYLFVLPGSTSACRDAWDELICHQLDYRSRPCNLRSRPLIENLCLHLRPGELVCLLGPSGCGKTTLLRVIAGLESAWGGELTLYDDAGERPIGDLPAELRQIAMIFQDLALYPHLNVRDNVRFALADRKALSEVDDLLSAVSLLDYADRFPHQLSGGQQQRVALARALASRPRILLMDEPFANLDPWLRRPIGIDVKALLAERGISTLLVTHDRDEAFRLGDRVAILANGEIQQIDSPQTLLDQPRNPLVARFIGHNETIRGKVMAGGWATTALGMVTLDFRNAFTPGQNVDVLLRCGDIEITDRGDTCAFVRSRHVRGDSTIYRLNLASGEMVYCRRPNSDGRLLEPGQPVIIQPADRAMPVFPRAQGIQVQYHYPD</sequence>
<keyword evidence="4" id="KW-0410">Iron transport</keyword>
<dbReference type="Pfam" id="PF00005">
    <property type="entry name" value="ABC_tran"/>
    <property type="match status" value="1"/>
</dbReference>
<evidence type="ECO:0000256" key="6">
    <source>
        <dbReference type="ARBA" id="ARBA00022840"/>
    </source>
</evidence>
<gene>
    <name evidence="11" type="ORF">CTOB1V02_LOCUS13900</name>
</gene>
<evidence type="ECO:0000313" key="11">
    <source>
        <dbReference type="EMBL" id="CAD7236085.1"/>
    </source>
</evidence>
<keyword evidence="5" id="KW-0547">Nucleotide-binding</keyword>
<dbReference type="InterPro" id="IPR013611">
    <property type="entry name" value="Transp-assoc_OB_typ2"/>
</dbReference>
<dbReference type="SUPFAM" id="SSF52540">
    <property type="entry name" value="P-loop containing nucleoside triphosphate hydrolases"/>
    <property type="match status" value="1"/>
</dbReference>
<name>A0A7R8WVU5_9CRUS</name>
<dbReference type="Gene3D" id="3.40.50.300">
    <property type="entry name" value="P-loop containing nucleotide triphosphate hydrolases"/>
    <property type="match status" value="1"/>
</dbReference>
<dbReference type="Pfam" id="PF00994">
    <property type="entry name" value="MoCF_biosynth"/>
    <property type="match status" value="1"/>
</dbReference>
<dbReference type="AlphaFoldDB" id="A0A7R8WVU5"/>
<keyword evidence="6" id="KW-0067">ATP-binding</keyword>
<dbReference type="SMART" id="SM00852">
    <property type="entry name" value="MoCF_biosynth"/>
    <property type="match status" value="1"/>
</dbReference>
<dbReference type="GO" id="GO:0015408">
    <property type="term" value="F:ABC-type ferric iron transporter activity"/>
    <property type="evidence" value="ECO:0007669"/>
    <property type="project" value="InterPro"/>
</dbReference>
<dbReference type="InterPro" id="IPR003593">
    <property type="entry name" value="AAA+_ATPase"/>
</dbReference>
<dbReference type="GO" id="GO:0016887">
    <property type="term" value="F:ATP hydrolysis activity"/>
    <property type="evidence" value="ECO:0007669"/>
    <property type="project" value="InterPro"/>
</dbReference>
<evidence type="ECO:0000256" key="10">
    <source>
        <dbReference type="ARBA" id="ARBA00023136"/>
    </source>
</evidence>
<dbReference type="CDD" id="cd00886">
    <property type="entry name" value="MogA_MoaB"/>
    <property type="match status" value="1"/>
</dbReference>
<dbReference type="SMART" id="SM00382">
    <property type="entry name" value="AAA"/>
    <property type="match status" value="1"/>
</dbReference>
<dbReference type="GO" id="GO:0043190">
    <property type="term" value="C:ATP-binding cassette (ABC) transporter complex"/>
    <property type="evidence" value="ECO:0007669"/>
    <property type="project" value="InterPro"/>
</dbReference>
<evidence type="ECO:0000256" key="4">
    <source>
        <dbReference type="ARBA" id="ARBA00022496"/>
    </source>
</evidence>
<evidence type="ECO:0000256" key="9">
    <source>
        <dbReference type="ARBA" id="ARBA00023065"/>
    </source>
</evidence>
<dbReference type="InterPro" id="IPR001453">
    <property type="entry name" value="MoaB/Mog_dom"/>
</dbReference>
<comment type="similarity">
    <text evidence="1">In the N-terminal section; belongs to the MoaB/Mog family.</text>
</comment>
<dbReference type="FunFam" id="3.40.50.300:FF:000425">
    <property type="entry name" value="Probable ABC transporter, ATP-binding subunit"/>
    <property type="match status" value="1"/>
</dbReference>
<evidence type="ECO:0000256" key="7">
    <source>
        <dbReference type="ARBA" id="ARBA00023004"/>
    </source>
</evidence>
<keyword evidence="9" id="KW-0406">Ion transport</keyword>
<organism evidence="11">
    <name type="scientific">Cyprideis torosa</name>
    <dbReference type="NCBI Taxonomy" id="163714"/>
    <lineage>
        <taxon>Eukaryota</taxon>
        <taxon>Metazoa</taxon>
        <taxon>Ecdysozoa</taxon>
        <taxon>Arthropoda</taxon>
        <taxon>Crustacea</taxon>
        <taxon>Oligostraca</taxon>
        <taxon>Ostracoda</taxon>
        <taxon>Podocopa</taxon>
        <taxon>Podocopida</taxon>
        <taxon>Cytherocopina</taxon>
        <taxon>Cytheroidea</taxon>
        <taxon>Cytherideidae</taxon>
        <taxon>Cyprideis</taxon>
    </lineage>
</organism>
<proteinExistence type="inferred from homology"/>
<keyword evidence="2" id="KW-0813">Transport</keyword>
<keyword evidence="7" id="KW-0408">Iron</keyword>
<accession>A0A7R8WVU5</accession>
<evidence type="ECO:0000256" key="3">
    <source>
        <dbReference type="ARBA" id="ARBA00022475"/>
    </source>
</evidence>
<evidence type="ECO:0000256" key="1">
    <source>
        <dbReference type="ARBA" id="ARBA00007589"/>
    </source>
</evidence>
<dbReference type="EMBL" id="OB676460">
    <property type="protein sequence ID" value="CAD7236085.1"/>
    <property type="molecule type" value="Genomic_DNA"/>
</dbReference>
<dbReference type="GO" id="GO:0005524">
    <property type="term" value="F:ATP binding"/>
    <property type="evidence" value="ECO:0007669"/>
    <property type="project" value="UniProtKB-KW"/>
</dbReference>
<evidence type="ECO:0000256" key="8">
    <source>
        <dbReference type="ARBA" id="ARBA00023032"/>
    </source>
</evidence>
<dbReference type="Pfam" id="PF08402">
    <property type="entry name" value="TOBE_2"/>
    <property type="match status" value="1"/>
</dbReference>
<feature type="non-terminal residue" evidence="11">
    <location>
        <position position="1"/>
    </location>
</feature>
<dbReference type="CDD" id="cd03259">
    <property type="entry name" value="ABC_Carb_Solutes_like"/>
    <property type="match status" value="1"/>
</dbReference>
<dbReference type="InterPro" id="IPR036425">
    <property type="entry name" value="MoaB/Mog-like_dom_sf"/>
</dbReference>
<keyword evidence="8" id="KW-0764">Sulfate transport</keyword>
<dbReference type="SUPFAM" id="SSF53218">
    <property type="entry name" value="Molybdenum cofactor biosynthesis proteins"/>
    <property type="match status" value="1"/>
</dbReference>
<reference evidence="11" key="1">
    <citation type="submission" date="2020-11" db="EMBL/GenBank/DDBJ databases">
        <authorList>
            <person name="Tran Van P."/>
        </authorList>
    </citation>
    <scope>NUCLEOTIDE SEQUENCE</scope>
</reference>
<dbReference type="PROSITE" id="PS50893">
    <property type="entry name" value="ABC_TRANSPORTER_2"/>
    <property type="match status" value="1"/>
</dbReference>
<evidence type="ECO:0000256" key="5">
    <source>
        <dbReference type="ARBA" id="ARBA00022741"/>
    </source>
</evidence>
<dbReference type="InterPro" id="IPR015853">
    <property type="entry name" value="ABC_transpr_FbpC"/>
</dbReference>
<keyword evidence="3" id="KW-1003">Cell membrane</keyword>
<dbReference type="InterPro" id="IPR027417">
    <property type="entry name" value="P-loop_NTPase"/>
</dbReference>
<protein>
    <submittedName>
        <fullName evidence="11">Uncharacterized protein</fullName>
    </submittedName>
</protein>
<dbReference type="SUPFAM" id="SSF50331">
    <property type="entry name" value="MOP-like"/>
    <property type="match status" value="1"/>
</dbReference>